<accession>A0A841I0J2</accession>
<dbReference type="GO" id="GO:0004674">
    <property type="term" value="F:protein serine/threonine kinase activity"/>
    <property type="evidence" value="ECO:0007669"/>
    <property type="project" value="UniProtKB-KW"/>
</dbReference>
<dbReference type="PANTHER" id="PTHR35526:SF3">
    <property type="entry name" value="ANTI-SIGMA-F FACTOR RSBW"/>
    <property type="match status" value="1"/>
</dbReference>
<keyword evidence="1" id="KW-0808">Transferase</keyword>
<dbReference type="InterPro" id="IPR003594">
    <property type="entry name" value="HATPase_dom"/>
</dbReference>
<dbReference type="InterPro" id="IPR050267">
    <property type="entry name" value="Anti-sigma-factor_SerPK"/>
</dbReference>
<evidence type="ECO:0000259" key="2">
    <source>
        <dbReference type="Pfam" id="PF13581"/>
    </source>
</evidence>
<protein>
    <submittedName>
        <fullName evidence="3">Anti-sigma regulatory factor (Ser/Thr protein kinase)</fullName>
    </submittedName>
</protein>
<dbReference type="CDD" id="cd16936">
    <property type="entry name" value="HATPase_RsbW-like"/>
    <property type="match status" value="1"/>
</dbReference>
<evidence type="ECO:0000256" key="1">
    <source>
        <dbReference type="ARBA" id="ARBA00022527"/>
    </source>
</evidence>
<evidence type="ECO:0000313" key="4">
    <source>
        <dbReference type="Proteomes" id="UP000569951"/>
    </source>
</evidence>
<organism evidence="3 4">
    <name type="scientific">Deinobacterium chartae</name>
    <dbReference type="NCBI Taxonomy" id="521158"/>
    <lineage>
        <taxon>Bacteria</taxon>
        <taxon>Thermotogati</taxon>
        <taxon>Deinococcota</taxon>
        <taxon>Deinococci</taxon>
        <taxon>Deinococcales</taxon>
        <taxon>Deinococcaceae</taxon>
        <taxon>Deinobacterium</taxon>
    </lineage>
</organism>
<name>A0A841I0J2_9DEIO</name>
<reference evidence="3 4" key="1">
    <citation type="submission" date="2020-08" db="EMBL/GenBank/DDBJ databases">
        <title>Genomic Encyclopedia of Type Strains, Phase IV (KMG-IV): sequencing the most valuable type-strain genomes for metagenomic binning, comparative biology and taxonomic classification.</title>
        <authorList>
            <person name="Goeker M."/>
        </authorList>
    </citation>
    <scope>NUCLEOTIDE SEQUENCE [LARGE SCALE GENOMIC DNA]</scope>
    <source>
        <strain evidence="3 4">DSM 21458</strain>
    </source>
</reference>
<gene>
    <name evidence="3" type="ORF">HNR42_001383</name>
</gene>
<proteinExistence type="predicted"/>
<keyword evidence="1" id="KW-0418">Kinase</keyword>
<keyword evidence="1" id="KW-0723">Serine/threonine-protein kinase</keyword>
<dbReference type="Proteomes" id="UP000569951">
    <property type="component" value="Unassembled WGS sequence"/>
</dbReference>
<dbReference type="AlphaFoldDB" id="A0A841I0J2"/>
<dbReference type="SUPFAM" id="SSF55874">
    <property type="entry name" value="ATPase domain of HSP90 chaperone/DNA topoisomerase II/histidine kinase"/>
    <property type="match status" value="1"/>
</dbReference>
<evidence type="ECO:0000313" key="3">
    <source>
        <dbReference type="EMBL" id="MBB6097960.1"/>
    </source>
</evidence>
<dbReference type="Pfam" id="PF13581">
    <property type="entry name" value="HATPase_c_2"/>
    <property type="match status" value="1"/>
</dbReference>
<dbReference type="PANTHER" id="PTHR35526">
    <property type="entry name" value="ANTI-SIGMA-F FACTOR RSBW-RELATED"/>
    <property type="match status" value="1"/>
</dbReference>
<dbReference type="EMBL" id="JACHHG010000004">
    <property type="protein sequence ID" value="MBB6097960.1"/>
    <property type="molecule type" value="Genomic_DNA"/>
</dbReference>
<comment type="caution">
    <text evidence="3">The sequence shown here is derived from an EMBL/GenBank/DDBJ whole genome shotgun (WGS) entry which is preliminary data.</text>
</comment>
<dbReference type="Gene3D" id="3.30.565.10">
    <property type="entry name" value="Histidine kinase-like ATPase, C-terminal domain"/>
    <property type="match status" value="1"/>
</dbReference>
<feature type="domain" description="Histidine kinase/HSP90-like ATPase" evidence="2">
    <location>
        <begin position="7"/>
        <end position="100"/>
    </location>
</feature>
<dbReference type="InterPro" id="IPR036890">
    <property type="entry name" value="HATPase_C_sf"/>
</dbReference>
<sequence>MRSALPGTTSGELDLIDLAVTELAVNALQHGGARRWSLTVGAAVQGACIVFEDDGQPFDPRAVTPGTAGELRAGGYGLLIVRRVARQLSYARRGPLNRTTLLF</sequence>
<keyword evidence="4" id="KW-1185">Reference proteome</keyword>